<evidence type="ECO:0000313" key="4">
    <source>
        <dbReference type="Proteomes" id="UP000179734"/>
    </source>
</evidence>
<accession>A0A1S1N700</accession>
<reference evidence="2 4" key="1">
    <citation type="submission" date="2016-10" db="EMBL/GenBank/DDBJ databases">
        <title>Genome sequence of Mycobacterium talmonii.</title>
        <authorList>
            <person name="Greninger A.L."/>
            <person name="Elliott B."/>
            <person name="Vasireddy S."/>
            <person name="Vasireddy R."/>
        </authorList>
    </citation>
    <scope>NUCLEOTIDE SEQUENCE [LARGE SCALE GENOMIC DNA]</scope>
    <source>
        <strain evidence="2">MO-5499</strain>
        <strain evidence="4">NE-TNMC-100812</strain>
    </source>
</reference>
<feature type="region of interest" description="Disordered" evidence="1">
    <location>
        <begin position="1"/>
        <end position="26"/>
    </location>
</feature>
<evidence type="ECO:0000313" key="5">
    <source>
        <dbReference type="Proteomes" id="UP000238296"/>
    </source>
</evidence>
<reference evidence="3" key="3">
    <citation type="submission" date="2018-01" db="EMBL/GenBank/DDBJ databases">
        <authorList>
            <person name="Gaut B.S."/>
            <person name="Morton B.R."/>
            <person name="Clegg M.T."/>
            <person name="Duvall M.R."/>
        </authorList>
    </citation>
    <scope>NUCLEOTIDE SEQUENCE</scope>
    <source>
        <strain evidence="3">ATCC BAA-2683</strain>
    </source>
</reference>
<dbReference type="EMBL" id="PPEA01000349">
    <property type="protein sequence ID" value="PQM47351.1"/>
    <property type="molecule type" value="Genomic_DNA"/>
</dbReference>
<dbReference type="RefSeq" id="WP_071029291.1">
    <property type="nucleotide sequence ID" value="NZ_MLQM01000189.1"/>
</dbReference>
<evidence type="ECO:0000313" key="3">
    <source>
        <dbReference type="EMBL" id="PQM47351.1"/>
    </source>
</evidence>
<proteinExistence type="predicted"/>
<gene>
    <name evidence="2" type="ORF">BKN37_23200</name>
    <name evidence="3" type="ORF">C1Y40_02460</name>
</gene>
<evidence type="ECO:0000313" key="2">
    <source>
        <dbReference type="EMBL" id="OHU95442.1"/>
    </source>
</evidence>
<name>A0A1S1N700_9MYCO</name>
<feature type="compositionally biased region" description="Basic and acidic residues" evidence="1">
    <location>
        <begin position="1"/>
        <end position="10"/>
    </location>
</feature>
<dbReference type="Proteomes" id="UP000179734">
    <property type="component" value="Unassembled WGS sequence"/>
</dbReference>
<dbReference type="Proteomes" id="UP000238296">
    <property type="component" value="Unassembled WGS sequence"/>
</dbReference>
<protein>
    <submittedName>
        <fullName evidence="2">Uncharacterized protein</fullName>
    </submittedName>
</protein>
<reference evidence="3 5" key="2">
    <citation type="journal article" date="2017" name="Int. J. Syst. Evol. Microbiol.">
        <title>Mycobacterium talmoniae sp. nov., a slowly growing mycobacterium isolated from human respiratory samples.</title>
        <authorList>
            <person name="Davidson R.M."/>
            <person name="DeGroote M.A."/>
            <person name="Marola J.L."/>
            <person name="Buss S."/>
            <person name="Jones V."/>
            <person name="McNeil M.R."/>
            <person name="Freifeld A.G."/>
            <person name="Elaine Epperson L."/>
            <person name="Hasan N.A."/>
            <person name="Jackson M."/>
            <person name="Iwen P.C."/>
            <person name="Salfinger M."/>
            <person name="Strong M."/>
        </authorList>
    </citation>
    <scope>NUCLEOTIDE SEQUENCE [LARGE SCALE GENOMIC DNA]</scope>
    <source>
        <strain evidence="3 5">ATCC BAA-2683</strain>
    </source>
</reference>
<dbReference type="EMBL" id="MLQM01000189">
    <property type="protein sequence ID" value="OHU95442.1"/>
    <property type="molecule type" value="Genomic_DNA"/>
</dbReference>
<comment type="caution">
    <text evidence="2">The sequence shown here is derived from an EMBL/GenBank/DDBJ whole genome shotgun (WGS) entry which is preliminary data.</text>
</comment>
<organism evidence="2 4">
    <name type="scientific">Mycobacterium talmoniae</name>
    <dbReference type="NCBI Taxonomy" id="1858794"/>
    <lineage>
        <taxon>Bacteria</taxon>
        <taxon>Bacillati</taxon>
        <taxon>Actinomycetota</taxon>
        <taxon>Actinomycetes</taxon>
        <taxon>Mycobacteriales</taxon>
        <taxon>Mycobacteriaceae</taxon>
        <taxon>Mycobacterium</taxon>
    </lineage>
</organism>
<keyword evidence="4" id="KW-1185">Reference proteome</keyword>
<dbReference type="AlphaFoldDB" id="A0A1S1N700"/>
<sequence>MRRIQIDLNRRNRAGQTPASYAGPAPQIGESVIAFEPEDGVCVDARVASVQPERCVVALDVDWDSLRDDSLDTAPSRTGKR</sequence>
<evidence type="ECO:0000256" key="1">
    <source>
        <dbReference type="SAM" id="MobiDB-lite"/>
    </source>
</evidence>